<organism evidence="1 2">
    <name type="scientific">Trifolium pratense</name>
    <name type="common">Red clover</name>
    <dbReference type="NCBI Taxonomy" id="57577"/>
    <lineage>
        <taxon>Eukaryota</taxon>
        <taxon>Viridiplantae</taxon>
        <taxon>Streptophyta</taxon>
        <taxon>Embryophyta</taxon>
        <taxon>Tracheophyta</taxon>
        <taxon>Spermatophyta</taxon>
        <taxon>Magnoliopsida</taxon>
        <taxon>eudicotyledons</taxon>
        <taxon>Gunneridae</taxon>
        <taxon>Pentapetalae</taxon>
        <taxon>rosids</taxon>
        <taxon>fabids</taxon>
        <taxon>Fabales</taxon>
        <taxon>Fabaceae</taxon>
        <taxon>Papilionoideae</taxon>
        <taxon>50 kb inversion clade</taxon>
        <taxon>NPAAA clade</taxon>
        <taxon>Hologalegina</taxon>
        <taxon>IRL clade</taxon>
        <taxon>Trifolieae</taxon>
        <taxon>Trifolium</taxon>
    </lineage>
</organism>
<accession>A0ACB0KNP1</accession>
<reference evidence="1" key="1">
    <citation type="submission" date="2023-10" db="EMBL/GenBank/DDBJ databases">
        <authorList>
            <person name="Rodriguez Cubillos JULIANA M."/>
            <person name="De Vega J."/>
        </authorList>
    </citation>
    <scope>NUCLEOTIDE SEQUENCE</scope>
</reference>
<keyword evidence="2" id="KW-1185">Reference proteome</keyword>
<sequence>MPRFSLPRLLSSTTTFHLRYFSTVEKLRNIWISGLIDPAKATVSERYMLYTGQMKKMDEVKIKTKRRDMFLEAMMEEERGRGDYCYDLNLNLRKREKLYPDKTYHVSADITFFNWKHHKMSVINTTDCVNFTDEVETALCAFDSSILVLSSVDGVQSQSITVDKQMIRYELPRLVFINNVDQKGANPWEVLNQARSKLQHHSAAIQVPIGLEDDFKGLVDLVQLKAYSFHGSNGENVVVEEVPADMDTLVSEKRRELIKTVSEVDDKLAEAFCSDMPISAVDLEEAIRRATIARKFIPVFMGSAFKYKGLQLLLDGVLNYLPCPIEASNYALNQSKNMEKDELVALAFTLNRKFGPITYLRIYEGVIRKGDSITNVNTGKTFKVPSSIEIRKDEIGVPYSIEPRKDEIRDPPYVIEVQMDEMGVPYVIGVRNMVKVPHSDEDRKDDFGVRRSIGVRNDEAIHEAHAGEIVALHDVNAASGETFTDGLVRYTKASIDVSELVSRDSEVQVSHFFLYGINFSTIPWLYREFIPHNCLRFVYFF</sequence>
<evidence type="ECO:0000313" key="2">
    <source>
        <dbReference type="Proteomes" id="UP001177021"/>
    </source>
</evidence>
<dbReference type="EMBL" id="CASHSV030000311">
    <property type="protein sequence ID" value="CAJ2658118.1"/>
    <property type="molecule type" value="Genomic_DNA"/>
</dbReference>
<evidence type="ECO:0000313" key="1">
    <source>
        <dbReference type="EMBL" id="CAJ2658118.1"/>
    </source>
</evidence>
<dbReference type="Proteomes" id="UP001177021">
    <property type="component" value="Unassembled WGS sequence"/>
</dbReference>
<proteinExistence type="predicted"/>
<name>A0ACB0KNP1_TRIPR</name>
<protein>
    <submittedName>
        <fullName evidence="1">Uncharacterized protein</fullName>
    </submittedName>
</protein>
<gene>
    <name evidence="1" type="ORF">MILVUS5_LOCUS24557</name>
</gene>
<comment type="caution">
    <text evidence="1">The sequence shown here is derived from an EMBL/GenBank/DDBJ whole genome shotgun (WGS) entry which is preliminary data.</text>
</comment>